<evidence type="ECO:0000256" key="1">
    <source>
        <dbReference type="SAM" id="MobiDB-lite"/>
    </source>
</evidence>
<feature type="compositionally biased region" description="Low complexity" evidence="1">
    <location>
        <begin position="145"/>
        <end position="159"/>
    </location>
</feature>
<evidence type="ECO:0000313" key="3">
    <source>
        <dbReference type="EMBL" id="KAK9821111.1"/>
    </source>
</evidence>
<evidence type="ECO:0000313" key="4">
    <source>
        <dbReference type="Proteomes" id="UP001445335"/>
    </source>
</evidence>
<feature type="region of interest" description="Disordered" evidence="1">
    <location>
        <begin position="133"/>
        <end position="159"/>
    </location>
</feature>
<feature type="chain" id="PRO_5043452577" evidence="2">
    <location>
        <begin position="21"/>
        <end position="159"/>
    </location>
</feature>
<dbReference type="Proteomes" id="UP001445335">
    <property type="component" value="Unassembled WGS sequence"/>
</dbReference>
<protein>
    <submittedName>
        <fullName evidence="3">Uncharacterized protein</fullName>
    </submittedName>
</protein>
<feature type="signal peptide" evidence="2">
    <location>
        <begin position="1"/>
        <end position="20"/>
    </location>
</feature>
<keyword evidence="4" id="KW-1185">Reference proteome</keyword>
<sequence>MQTALTAVLLACSCIALATGQSLTYGGQRYTSQQLNCEGFGTGQQPWGQGNYQGCTSCANGWGLRPVNSGDPGLIGCVRCSDNGVDNCQKCCIPNGSHFCGEAYLSYGCCDWCTDIGFDNPPTHGVCYTTGTSPQVSNPTDGRDSASAATARASGQESG</sequence>
<dbReference type="AlphaFoldDB" id="A0AAW1QI64"/>
<comment type="caution">
    <text evidence="3">The sequence shown here is derived from an EMBL/GenBank/DDBJ whole genome shotgun (WGS) entry which is preliminary data.</text>
</comment>
<proteinExistence type="predicted"/>
<dbReference type="EMBL" id="JALJOU010000108">
    <property type="protein sequence ID" value="KAK9821111.1"/>
    <property type="molecule type" value="Genomic_DNA"/>
</dbReference>
<accession>A0AAW1QI64</accession>
<organism evidence="3 4">
    <name type="scientific">Elliptochloris bilobata</name>
    <dbReference type="NCBI Taxonomy" id="381761"/>
    <lineage>
        <taxon>Eukaryota</taxon>
        <taxon>Viridiplantae</taxon>
        <taxon>Chlorophyta</taxon>
        <taxon>core chlorophytes</taxon>
        <taxon>Trebouxiophyceae</taxon>
        <taxon>Trebouxiophyceae incertae sedis</taxon>
        <taxon>Elliptochloris clade</taxon>
        <taxon>Elliptochloris</taxon>
    </lineage>
</organism>
<name>A0AAW1QI64_9CHLO</name>
<gene>
    <name evidence="3" type="ORF">WJX81_007345</name>
</gene>
<reference evidence="3 4" key="1">
    <citation type="journal article" date="2024" name="Nat. Commun.">
        <title>Phylogenomics reveals the evolutionary origins of lichenization in chlorophyte algae.</title>
        <authorList>
            <person name="Puginier C."/>
            <person name="Libourel C."/>
            <person name="Otte J."/>
            <person name="Skaloud P."/>
            <person name="Haon M."/>
            <person name="Grisel S."/>
            <person name="Petersen M."/>
            <person name="Berrin J.G."/>
            <person name="Delaux P.M."/>
            <person name="Dal Grande F."/>
            <person name="Keller J."/>
        </authorList>
    </citation>
    <scope>NUCLEOTIDE SEQUENCE [LARGE SCALE GENOMIC DNA]</scope>
    <source>
        <strain evidence="3 4">SAG 245.80</strain>
    </source>
</reference>
<evidence type="ECO:0000256" key="2">
    <source>
        <dbReference type="SAM" id="SignalP"/>
    </source>
</evidence>
<keyword evidence="2" id="KW-0732">Signal</keyword>